<dbReference type="AlphaFoldDB" id="A0A5N7CHP9"/>
<evidence type="ECO:0000313" key="1">
    <source>
        <dbReference type="EMBL" id="KAE8393298.1"/>
    </source>
</evidence>
<reference evidence="1" key="1">
    <citation type="submission" date="2019-04" db="EMBL/GenBank/DDBJ databases">
        <title>Friends and foes A comparative genomics studyof 23 Aspergillus species from section Flavi.</title>
        <authorList>
            <consortium name="DOE Joint Genome Institute"/>
            <person name="Kjaerbolling I."/>
            <person name="Vesth T."/>
            <person name="Frisvad J.C."/>
            <person name="Nybo J.L."/>
            <person name="Theobald S."/>
            <person name="Kildgaard S."/>
            <person name="Isbrandt T."/>
            <person name="Kuo A."/>
            <person name="Sato A."/>
            <person name="Lyhne E.K."/>
            <person name="Kogle M.E."/>
            <person name="Wiebenga A."/>
            <person name="Kun R.S."/>
            <person name="Lubbers R.J."/>
            <person name="Makela M.R."/>
            <person name="Barry K."/>
            <person name="Chovatia M."/>
            <person name="Clum A."/>
            <person name="Daum C."/>
            <person name="Haridas S."/>
            <person name="He G."/>
            <person name="LaButti K."/>
            <person name="Lipzen A."/>
            <person name="Mondo S."/>
            <person name="Riley R."/>
            <person name="Salamov A."/>
            <person name="Simmons B.A."/>
            <person name="Magnuson J.K."/>
            <person name="Henrissat B."/>
            <person name="Mortensen U.H."/>
            <person name="Larsen T.O."/>
            <person name="Devries R.P."/>
            <person name="Grigoriev I.V."/>
            <person name="Machida M."/>
            <person name="Baker S.E."/>
            <person name="Andersen M.R."/>
        </authorList>
    </citation>
    <scope>NUCLEOTIDE SEQUENCE [LARGE SCALE GENOMIC DNA]</scope>
    <source>
        <strain evidence="1">IBT 14317</strain>
    </source>
</reference>
<dbReference type="OrthoDB" id="4414984at2759"/>
<dbReference type="Proteomes" id="UP000326877">
    <property type="component" value="Unassembled WGS sequence"/>
</dbReference>
<sequence>MLSYTVILATLFASSMAQFPPCGGLGSFCKSTFRYGHTPNMICACPSDSVCQDQITVGDSFYAFCIPQTNLPSSESNGNSVSS</sequence>
<organism evidence="1">
    <name type="scientific">Petromyces alliaceus</name>
    <name type="common">Aspergillus alliaceus</name>
    <dbReference type="NCBI Taxonomy" id="209559"/>
    <lineage>
        <taxon>Eukaryota</taxon>
        <taxon>Fungi</taxon>
        <taxon>Dikarya</taxon>
        <taxon>Ascomycota</taxon>
        <taxon>Pezizomycotina</taxon>
        <taxon>Eurotiomycetes</taxon>
        <taxon>Eurotiomycetidae</taxon>
        <taxon>Eurotiales</taxon>
        <taxon>Aspergillaceae</taxon>
        <taxon>Aspergillus</taxon>
        <taxon>Aspergillus subgen. Circumdati</taxon>
    </lineage>
</organism>
<accession>A0A5N7CHP9</accession>
<name>A0A5N7CHP9_PETAA</name>
<protein>
    <submittedName>
        <fullName evidence="1">Uncharacterized protein</fullName>
    </submittedName>
</protein>
<accession>A0A5N6FUX4</accession>
<proteinExistence type="predicted"/>
<gene>
    <name evidence="1" type="ORF">BDV23DRAFT_149433</name>
</gene>
<dbReference type="EMBL" id="ML735230">
    <property type="protein sequence ID" value="KAE8393298.1"/>
    <property type="molecule type" value="Genomic_DNA"/>
</dbReference>